<name>A0ABT4DSV2_9BACL</name>
<comment type="similarity">
    <text evidence="1">Belongs to the GerABKA family.</text>
</comment>
<evidence type="ECO:0000313" key="6">
    <source>
        <dbReference type="Proteomes" id="UP001207626"/>
    </source>
</evidence>
<dbReference type="Proteomes" id="UP001207626">
    <property type="component" value="Unassembled WGS sequence"/>
</dbReference>
<reference evidence="5 6" key="1">
    <citation type="submission" date="2022-05" db="EMBL/GenBank/DDBJ databases">
        <title>Genome Sequencing of Bee-Associated Microbes.</title>
        <authorList>
            <person name="Dunlap C."/>
        </authorList>
    </citation>
    <scope>NUCLEOTIDE SEQUENCE [LARGE SCALE GENOMIC DNA]</scope>
    <source>
        <strain evidence="5 6">NRRL NRS-1438</strain>
    </source>
</reference>
<evidence type="ECO:0000256" key="1">
    <source>
        <dbReference type="ARBA" id="ARBA00005278"/>
    </source>
</evidence>
<feature type="transmembrane region" description="Helical" evidence="4">
    <location>
        <begin position="435"/>
        <end position="458"/>
    </location>
</feature>
<keyword evidence="2 4" id="KW-0472">Membrane</keyword>
<keyword evidence="6" id="KW-1185">Reference proteome</keyword>
<organism evidence="5 6">
    <name type="scientific">Paenibacillus apiarius</name>
    <dbReference type="NCBI Taxonomy" id="46240"/>
    <lineage>
        <taxon>Bacteria</taxon>
        <taxon>Bacillati</taxon>
        <taxon>Bacillota</taxon>
        <taxon>Bacilli</taxon>
        <taxon>Bacillales</taxon>
        <taxon>Paenibacillaceae</taxon>
        <taxon>Paenibacillus</taxon>
    </lineage>
</organism>
<dbReference type="InterPro" id="IPR004995">
    <property type="entry name" value="Spore_Ger"/>
</dbReference>
<dbReference type="Pfam" id="PF03323">
    <property type="entry name" value="GerA"/>
    <property type="match status" value="1"/>
</dbReference>
<feature type="transmembrane region" description="Helical" evidence="4">
    <location>
        <begin position="404"/>
        <end position="423"/>
    </location>
</feature>
<dbReference type="PIRSF" id="PIRSF005690">
    <property type="entry name" value="GerBA"/>
    <property type="match status" value="1"/>
</dbReference>
<protein>
    <submittedName>
        <fullName evidence="5">Spore germination protein</fullName>
    </submittedName>
</protein>
<dbReference type="EMBL" id="JAMDLW010000015">
    <property type="protein sequence ID" value="MCY9520435.1"/>
    <property type="molecule type" value="Genomic_DNA"/>
</dbReference>
<feature type="transmembrane region" description="Helical" evidence="4">
    <location>
        <begin position="380"/>
        <end position="398"/>
    </location>
</feature>
<dbReference type="RefSeq" id="WP_254912075.1">
    <property type="nucleotide sequence ID" value="NZ_JAMDLV010000035.1"/>
</dbReference>
<feature type="transmembrane region" description="Helical" evidence="4">
    <location>
        <begin position="310"/>
        <end position="332"/>
    </location>
</feature>
<feature type="compositionally biased region" description="Polar residues" evidence="3">
    <location>
        <begin position="516"/>
        <end position="527"/>
    </location>
</feature>
<keyword evidence="4" id="KW-1133">Transmembrane helix</keyword>
<dbReference type="InterPro" id="IPR050768">
    <property type="entry name" value="UPF0353/GerABKA_families"/>
</dbReference>
<dbReference type="PANTHER" id="PTHR22550:SF5">
    <property type="entry name" value="LEUCINE ZIPPER PROTEIN 4"/>
    <property type="match status" value="1"/>
</dbReference>
<evidence type="ECO:0000256" key="4">
    <source>
        <dbReference type="SAM" id="Phobius"/>
    </source>
</evidence>
<evidence type="ECO:0000313" key="5">
    <source>
        <dbReference type="EMBL" id="MCY9520435.1"/>
    </source>
</evidence>
<sequence length="527" mass="58343">MKQIGGGPLGEGFMTEQDKQPLHTDLKAQLDDVRQALGDSSDLVIRQLKAGQDGETDVAFIYLDGMVNPTIVYYLIQSFLVRSDRVDLNMTTNRTSDPGAWIQQLGIAAGDVQPLKRLDDLLHAVLCGKTALLIDGHEEAYAVCTNGWEHRPVSEPTSQTVIKGPQEAFTETIRVNTALLRKRIKHPDLRLESKELGVLTKTSAIVMYIQGIVDEGVLAELHSRLECINIDGVLESNYVEEFIQDTTFGLFPTVNNTERPDVAAAALLEGRIVILVDGSPHVLIVPSLFSELMQSAEDYYQRYDFGFSRFLRFASFFITLLTPSIYIALTTFHQEMIPTQLLISLAAQREGVPFPAFVEAVMMELTFRLLYEAGIRMPRAVGTAISIVGALVLGEAAVEADLVSPVMVIIVSITAITSLIFPNPEVGISIRLLRFVFMGLAASFGFYGIFIGMVILVMHMCHLESFGKPYMSPIAPVRLPDQKDALIRAPWWMMYTRPSLLHTNVYRQPPDESTEKNGGQDSSASQS</sequence>
<keyword evidence="4" id="KW-0812">Transmembrane</keyword>
<proteinExistence type="inferred from homology"/>
<comment type="caution">
    <text evidence="5">The sequence shown here is derived from an EMBL/GenBank/DDBJ whole genome shotgun (WGS) entry which is preliminary data.</text>
</comment>
<evidence type="ECO:0000256" key="3">
    <source>
        <dbReference type="SAM" id="MobiDB-lite"/>
    </source>
</evidence>
<evidence type="ECO:0000256" key="2">
    <source>
        <dbReference type="ARBA" id="ARBA00023136"/>
    </source>
</evidence>
<gene>
    <name evidence="5" type="ORF">M5X09_12185</name>
</gene>
<feature type="region of interest" description="Disordered" evidence="3">
    <location>
        <begin position="506"/>
        <end position="527"/>
    </location>
</feature>
<accession>A0ABT4DSV2</accession>
<dbReference type="PANTHER" id="PTHR22550">
    <property type="entry name" value="SPORE GERMINATION PROTEIN"/>
    <property type="match status" value="1"/>
</dbReference>